<dbReference type="Proteomes" id="UP000198953">
    <property type="component" value="Unassembled WGS sequence"/>
</dbReference>
<reference evidence="4 5" key="1">
    <citation type="submission" date="2016-10" db="EMBL/GenBank/DDBJ databases">
        <authorList>
            <person name="de Groot N.N."/>
        </authorList>
    </citation>
    <scope>NUCLEOTIDE SEQUENCE [LARGE SCALE GENOMIC DNA]</scope>
    <source>
        <strain evidence="4 5">DSM 43357</strain>
    </source>
</reference>
<dbReference type="GO" id="GO:0006790">
    <property type="term" value="P:sulfur compound metabolic process"/>
    <property type="evidence" value="ECO:0007669"/>
    <property type="project" value="TreeGrafter"/>
</dbReference>
<dbReference type="GO" id="GO:0043546">
    <property type="term" value="F:molybdopterin cofactor binding"/>
    <property type="evidence" value="ECO:0007669"/>
    <property type="project" value="TreeGrafter"/>
</dbReference>
<feature type="domain" description="Oxidoreductase molybdopterin-binding" evidence="3">
    <location>
        <begin position="315"/>
        <end position="464"/>
    </location>
</feature>
<evidence type="ECO:0000259" key="3">
    <source>
        <dbReference type="Pfam" id="PF00174"/>
    </source>
</evidence>
<keyword evidence="2" id="KW-0812">Transmembrane</keyword>
<dbReference type="CDD" id="cd02110">
    <property type="entry name" value="SO_family_Moco_dimer"/>
    <property type="match status" value="1"/>
</dbReference>
<protein>
    <submittedName>
        <fullName evidence="4">DMSO/TMAO reductase YedYZ, molybdopterin-dependent catalytic subunit</fullName>
    </submittedName>
</protein>
<dbReference type="RefSeq" id="WP_256257083.1">
    <property type="nucleotide sequence ID" value="NZ_FOBF01000010.1"/>
</dbReference>
<feature type="transmembrane region" description="Helical" evidence="2">
    <location>
        <begin position="121"/>
        <end position="142"/>
    </location>
</feature>
<feature type="transmembrane region" description="Helical" evidence="2">
    <location>
        <begin position="95"/>
        <end position="115"/>
    </location>
</feature>
<feature type="transmembrane region" description="Helical" evidence="2">
    <location>
        <begin position="240"/>
        <end position="258"/>
    </location>
</feature>
<feature type="compositionally biased region" description="Basic and acidic residues" evidence="1">
    <location>
        <begin position="170"/>
        <end position="179"/>
    </location>
</feature>
<sequence>MQKLKKAPLWAGALAGLVAGAVALGVAQLAVPLTGQGTFPVVAVGDAVVDLSPAPVKEFAISTFGANDKTVLVGGVFVVLGLAAALIGVLALRRLAYGIAGMAVLAAVGVLAVLTRPDAQAAGVLPTVLGLTAGALTLTWLLRRSLPLAPRAATGLPERSTPPEGTAGPPERDTREASGRGEGAPHPGEPGRAEEREAWAGRGGEEGAPRAGEPGRAGEPERPAVMRVGEDLRAFDRRRLLTGAAGGIVVAGAAALLGRELAGRQAVNSARGRVALPAPATPAKPLPKGADFRINGLTPFITKNQDFYRVDTAIVVPQVDPRAWTLRVHGLVDRPVEITYADLLRMPLTEADVTLTCVSNDVGGPLVGNARWLGVRMADLLRRAGLRSDADMLLSTSADGFTCGTPVDVVMDGRDALFAVAMNGEPLPLEHGFPVRQVVPGLYGYVSATKWVVDIKVTRFDTDQAYWTPRGWAAKAPIKTESRIDLPRAGASLKAGRVTVAGVAWAQHTGVAAVEVRVDGGEWRQARLAEVPGPDTWRQWALDWDATPGRHTLQVRATDAAGRTQTEQEAPPMPDGATGWHTITVEVA</sequence>
<feature type="transmembrane region" description="Helical" evidence="2">
    <location>
        <begin position="71"/>
        <end position="90"/>
    </location>
</feature>
<feature type="compositionally biased region" description="Basic and acidic residues" evidence="1">
    <location>
        <begin position="216"/>
        <end position="225"/>
    </location>
</feature>
<dbReference type="SUPFAM" id="SSF81296">
    <property type="entry name" value="E set domains"/>
    <property type="match status" value="1"/>
</dbReference>
<proteinExistence type="predicted"/>
<dbReference type="InterPro" id="IPR036374">
    <property type="entry name" value="OxRdtase_Mopterin-bd_sf"/>
</dbReference>
<dbReference type="Gene3D" id="2.60.40.650">
    <property type="match status" value="1"/>
</dbReference>
<keyword evidence="2" id="KW-1133">Transmembrane helix</keyword>
<accession>A0A1H7WAQ6</accession>
<dbReference type="Pfam" id="PF00174">
    <property type="entry name" value="Oxidored_molyb"/>
    <property type="match status" value="1"/>
</dbReference>
<dbReference type="SUPFAM" id="SSF56524">
    <property type="entry name" value="Oxidoreductase molybdopterin-binding domain"/>
    <property type="match status" value="1"/>
</dbReference>
<dbReference type="AlphaFoldDB" id="A0A1H7WAQ6"/>
<dbReference type="PANTHER" id="PTHR19372:SF7">
    <property type="entry name" value="SULFITE OXIDASE, MITOCHONDRIAL"/>
    <property type="match status" value="1"/>
</dbReference>
<dbReference type="GO" id="GO:0020037">
    <property type="term" value="F:heme binding"/>
    <property type="evidence" value="ECO:0007669"/>
    <property type="project" value="TreeGrafter"/>
</dbReference>
<dbReference type="STRING" id="46177.SAMN05660976_04437"/>
<keyword evidence="2" id="KW-0472">Membrane</keyword>
<organism evidence="4 5">
    <name type="scientific">Nonomuraea pusilla</name>
    <dbReference type="NCBI Taxonomy" id="46177"/>
    <lineage>
        <taxon>Bacteria</taxon>
        <taxon>Bacillati</taxon>
        <taxon>Actinomycetota</taxon>
        <taxon>Actinomycetes</taxon>
        <taxon>Streptosporangiales</taxon>
        <taxon>Streptosporangiaceae</taxon>
        <taxon>Nonomuraea</taxon>
    </lineage>
</organism>
<dbReference type="EMBL" id="FOBF01000010">
    <property type="protein sequence ID" value="SEM18593.1"/>
    <property type="molecule type" value="Genomic_DNA"/>
</dbReference>
<dbReference type="PANTHER" id="PTHR19372">
    <property type="entry name" value="SULFITE REDUCTASE"/>
    <property type="match status" value="1"/>
</dbReference>
<evidence type="ECO:0000313" key="4">
    <source>
        <dbReference type="EMBL" id="SEM18593.1"/>
    </source>
</evidence>
<dbReference type="GO" id="GO:0008482">
    <property type="term" value="F:sulfite oxidase activity"/>
    <property type="evidence" value="ECO:0007669"/>
    <property type="project" value="TreeGrafter"/>
</dbReference>
<gene>
    <name evidence="4" type="ORF">SAMN05660976_04437</name>
</gene>
<feature type="compositionally biased region" description="Basic and acidic residues" evidence="1">
    <location>
        <begin position="189"/>
        <end position="208"/>
    </location>
</feature>
<evidence type="ECO:0000256" key="1">
    <source>
        <dbReference type="SAM" id="MobiDB-lite"/>
    </source>
</evidence>
<dbReference type="InterPro" id="IPR014756">
    <property type="entry name" value="Ig_E-set"/>
</dbReference>
<dbReference type="Pfam" id="PF17957">
    <property type="entry name" value="Big_7"/>
    <property type="match status" value="1"/>
</dbReference>
<feature type="region of interest" description="Disordered" evidence="1">
    <location>
        <begin position="152"/>
        <end position="225"/>
    </location>
</feature>
<keyword evidence="5" id="KW-1185">Reference proteome</keyword>
<dbReference type="InterPro" id="IPR000572">
    <property type="entry name" value="OxRdtase_Mopterin-bd_dom"/>
</dbReference>
<evidence type="ECO:0000256" key="2">
    <source>
        <dbReference type="SAM" id="Phobius"/>
    </source>
</evidence>
<dbReference type="Gene3D" id="3.90.420.10">
    <property type="entry name" value="Oxidoreductase, molybdopterin-binding domain"/>
    <property type="match status" value="1"/>
</dbReference>
<evidence type="ECO:0000313" key="5">
    <source>
        <dbReference type="Proteomes" id="UP000198953"/>
    </source>
</evidence>
<name>A0A1H7WAQ6_9ACTN</name>